<name>A0A8T0GJA9_CERPU</name>
<feature type="coiled-coil region" evidence="1">
    <location>
        <begin position="93"/>
        <end position="124"/>
    </location>
</feature>
<feature type="compositionally biased region" description="Low complexity" evidence="2">
    <location>
        <begin position="1"/>
        <end position="50"/>
    </location>
</feature>
<evidence type="ECO:0000256" key="3">
    <source>
        <dbReference type="SAM" id="Phobius"/>
    </source>
</evidence>
<feature type="region of interest" description="Disordered" evidence="2">
    <location>
        <begin position="1"/>
        <end position="53"/>
    </location>
</feature>
<dbReference type="PANTHER" id="PTHR33287">
    <property type="entry name" value="OS03G0453550 PROTEIN"/>
    <property type="match status" value="1"/>
</dbReference>
<evidence type="ECO:0000256" key="1">
    <source>
        <dbReference type="SAM" id="Coils"/>
    </source>
</evidence>
<accession>A0A8T0GJA9</accession>
<feature type="transmembrane region" description="Helical" evidence="3">
    <location>
        <begin position="158"/>
        <end position="179"/>
    </location>
</feature>
<comment type="caution">
    <text evidence="4">The sequence shown here is derived from an EMBL/GenBank/DDBJ whole genome shotgun (WGS) entry which is preliminary data.</text>
</comment>
<organism evidence="4 5">
    <name type="scientific">Ceratodon purpureus</name>
    <name type="common">Fire moss</name>
    <name type="synonym">Dicranum purpureum</name>
    <dbReference type="NCBI Taxonomy" id="3225"/>
    <lineage>
        <taxon>Eukaryota</taxon>
        <taxon>Viridiplantae</taxon>
        <taxon>Streptophyta</taxon>
        <taxon>Embryophyta</taxon>
        <taxon>Bryophyta</taxon>
        <taxon>Bryophytina</taxon>
        <taxon>Bryopsida</taxon>
        <taxon>Dicranidae</taxon>
        <taxon>Pseudoditrichales</taxon>
        <taxon>Ditrichaceae</taxon>
        <taxon>Ceratodon</taxon>
    </lineage>
</organism>
<keyword evidence="3" id="KW-1133">Transmembrane helix</keyword>
<keyword evidence="5" id="KW-1185">Reference proteome</keyword>
<keyword evidence="3" id="KW-0812">Transmembrane</keyword>
<sequence>MASTSGSQVQTTSTSGSQVQMTPTSGSQVQTTSTSGSQVQTTSTSGNQVQPVQGGMKVTEEYIDFLCSLHDVPNKTTPAPNMTTPAQSSPDNLHKLKVALSTWKEERQESKKEQESRKAEIREAKTDIYETIGFYSVLQGVLFQGVSSMHRIESCSKIFSFSATLSVLASAATIGVVGLKLRDLKQSTMQFSDAQKMVQVFEALLTQLQSSGDKFVWKNIVTEPEYLEASAVLQKKSERRLMIFAIVVMLLLLGFSLVFPLSFYEILCSF</sequence>
<dbReference type="PANTHER" id="PTHR33287:SF11">
    <property type="entry name" value="OS03G0778400 PROTEIN"/>
    <property type="match status" value="1"/>
</dbReference>
<reference evidence="4" key="1">
    <citation type="submission" date="2020-06" db="EMBL/GenBank/DDBJ databases">
        <title>WGS assembly of Ceratodon purpureus strain R40.</title>
        <authorList>
            <person name="Carey S.B."/>
            <person name="Jenkins J."/>
            <person name="Shu S."/>
            <person name="Lovell J.T."/>
            <person name="Sreedasyam A."/>
            <person name="Maumus F."/>
            <person name="Tiley G.P."/>
            <person name="Fernandez-Pozo N."/>
            <person name="Barry K."/>
            <person name="Chen C."/>
            <person name="Wang M."/>
            <person name="Lipzen A."/>
            <person name="Daum C."/>
            <person name="Saski C.A."/>
            <person name="Payton A.C."/>
            <person name="Mcbreen J.C."/>
            <person name="Conrad R.E."/>
            <person name="Kollar L.M."/>
            <person name="Olsson S."/>
            <person name="Huttunen S."/>
            <person name="Landis J.B."/>
            <person name="Wickett N.J."/>
            <person name="Johnson M.G."/>
            <person name="Rensing S.A."/>
            <person name="Grimwood J."/>
            <person name="Schmutz J."/>
            <person name="Mcdaniel S.F."/>
        </authorList>
    </citation>
    <scope>NUCLEOTIDE SEQUENCE</scope>
    <source>
        <strain evidence="4">R40</strain>
    </source>
</reference>
<evidence type="ECO:0000313" key="5">
    <source>
        <dbReference type="Proteomes" id="UP000822688"/>
    </source>
</evidence>
<keyword evidence="3" id="KW-0472">Membrane</keyword>
<proteinExistence type="predicted"/>
<feature type="transmembrane region" description="Helical" evidence="3">
    <location>
        <begin position="241"/>
        <end position="264"/>
    </location>
</feature>
<dbReference type="EMBL" id="CM026431">
    <property type="protein sequence ID" value="KAG0558324.1"/>
    <property type="molecule type" value="Genomic_DNA"/>
</dbReference>
<dbReference type="AlphaFoldDB" id="A0A8T0GJA9"/>
<protein>
    <submittedName>
        <fullName evidence="4">Uncharacterized protein</fullName>
    </submittedName>
</protein>
<gene>
    <name evidence="4" type="ORF">KC19_10G019200</name>
</gene>
<evidence type="ECO:0000313" key="4">
    <source>
        <dbReference type="EMBL" id="KAG0558324.1"/>
    </source>
</evidence>
<keyword evidence="1" id="KW-0175">Coiled coil</keyword>
<dbReference type="Proteomes" id="UP000822688">
    <property type="component" value="Chromosome 10"/>
</dbReference>
<evidence type="ECO:0000256" key="2">
    <source>
        <dbReference type="SAM" id="MobiDB-lite"/>
    </source>
</evidence>